<dbReference type="PANTHER" id="PTHR45628:SF1">
    <property type="entry name" value="VOLTAGE-DEPENDENT CALCIUM CHANNEL TYPE D SUBUNIT ALPHA-1"/>
    <property type="match status" value="1"/>
</dbReference>
<evidence type="ECO:0000256" key="12">
    <source>
        <dbReference type="PIRSR" id="PIRSR602077-1"/>
    </source>
</evidence>
<keyword evidence="18" id="KW-1185">Reference proteome</keyword>
<evidence type="ECO:0000256" key="4">
    <source>
        <dbReference type="ARBA" id="ARBA00022673"/>
    </source>
</evidence>
<feature type="transmembrane region" description="Helical" evidence="15">
    <location>
        <begin position="181"/>
        <end position="203"/>
    </location>
</feature>
<keyword evidence="10 15" id="KW-0472">Membrane</keyword>
<proteinExistence type="inferred from homology"/>
<evidence type="ECO:0000256" key="8">
    <source>
        <dbReference type="ARBA" id="ARBA00022989"/>
    </source>
</evidence>
<dbReference type="Pfam" id="PF00520">
    <property type="entry name" value="Ion_trans"/>
    <property type="match status" value="2"/>
</dbReference>
<dbReference type="Gene3D" id="6.10.250.2500">
    <property type="match status" value="1"/>
</dbReference>
<evidence type="ECO:0000256" key="9">
    <source>
        <dbReference type="ARBA" id="ARBA00023065"/>
    </source>
</evidence>
<evidence type="ECO:0000259" key="16">
    <source>
        <dbReference type="Pfam" id="PF00520"/>
    </source>
</evidence>
<keyword evidence="7 13" id="KW-0851">Voltage-gated channel</keyword>
<dbReference type="Proteomes" id="UP001208570">
    <property type="component" value="Unassembled WGS sequence"/>
</dbReference>
<dbReference type="EMBL" id="JAODUP010000213">
    <property type="protein sequence ID" value="KAK2156436.1"/>
    <property type="molecule type" value="Genomic_DNA"/>
</dbReference>
<dbReference type="GO" id="GO:0008331">
    <property type="term" value="F:high voltage-gated calcium channel activity"/>
    <property type="evidence" value="ECO:0007669"/>
    <property type="project" value="TreeGrafter"/>
</dbReference>
<keyword evidence="11" id="KW-0407">Ion channel</keyword>
<feature type="region of interest" description="Disordered" evidence="14">
    <location>
        <begin position="353"/>
        <end position="377"/>
    </location>
</feature>
<keyword evidence="5 15" id="KW-0812">Transmembrane</keyword>
<keyword evidence="8 15" id="KW-1133">Transmembrane helix</keyword>
<feature type="transmembrane region" description="Helical" evidence="15">
    <location>
        <begin position="289"/>
        <end position="311"/>
    </location>
</feature>
<accession>A0AAD9JNQ7</accession>
<evidence type="ECO:0000256" key="10">
    <source>
        <dbReference type="ARBA" id="ARBA00023136"/>
    </source>
</evidence>
<reference evidence="17" key="1">
    <citation type="journal article" date="2023" name="Mol. Biol. Evol.">
        <title>Third-Generation Sequencing Reveals the Adaptive Role of the Epigenome in Three Deep-Sea Polychaetes.</title>
        <authorList>
            <person name="Perez M."/>
            <person name="Aroh O."/>
            <person name="Sun Y."/>
            <person name="Lan Y."/>
            <person name="Juniper S.K."/>
            <person name="Young C.R."/>
            <person name="Angers B."/>
            <person name="Qian P.Y."/>
        </authorList>
    </citation>
    <scope>NUCLEOTIDE SEQUENCE</scope>
    <source>
        <strain evidence="17">P08H-3</strain>
    </source>
</reference>
<keyword evidence="6 12" id="KW-0106">Calcium</keyword>
<dbReference type="InterPro" id="IPR050599">
    <property type="entry name" value="VDCC_alpha-1_subunit"/>
</dbReference>
<feature type="transmembrane region" description="Helical" evidence="15">
    <location>
        <begin position="256"/>
        <end position="277"/>
    </location>
</feature>
<dbReference type="GO" id="GO:0098703">
    <property type="term" value="P:calcium ion import across plasma membrane"/>
    <property type="evidence" value="ECO:0007669"/>
    <property type="project" value="TreeGrafter"/>
</dbReference>
<evidence type="ECO:0000256" key="5">
    <source>
        <dbReference type="ARBA" id="ARBA00022692"/>
    </source>
</evidence>
<keyword evidence="4 13" id="KW-0107">Calcium channel</keyword>
<feature type="domain" description="Ion transport" evidence="16">
    <location>
        <begin position="17"/>
        <end position="66"/>
    </location>
</feature>
<dbReference type="PRINTS" id="PR00167">
    <property type="entry name" value="CACHANNEL"/>
</dbReference>
<comment type="caution">
    <text evidence="17">The sequence shown here is derived from an EMBL/GenBank/DDBJ whole genome shotgun (WGS) entry which is preliminary data.</text>
</comment>
<evidence type="ECO:0000313" key="18">
    <source>
        <dbReference type="Proteomes" id="UP001208570"/>
    </source>
</evidence>
<organism evidence="17 18">
    <name type="scientific">Paralvinella palmiformis</name>
    <dbReference type="NCBI Taxonomy" id="53620"/>
    <lineage>
        <taxon>Eukaryota</taxon>
        <taxon>Metazoa</taxon>
        <taxon>Spiralia</taxon>
        <taxon>Lophotrochozoa</taxon>
        <taxon>Annelida</taxon>
        <taxon>Polychaeta</taxon>
        <taxon>Sedentaria</taxon>
        <taxon>Canalipalpata</taxon>
        <taxon>Terebellida</taxon>
        <taxon>Terebelliformia</taxon>
        <taxon>Alvinellidae</taxon>
        <taxon>Paralvinella</taxon>
    </lineage>
</organism>
<feature type="transmembrane region" description="Helical" evidence="15">
    <location>
        <begin position="20"/>
        <end position="40"/>
    </location>
</feature>
<name>A0AAD9JNQ7_9ANNE</name>
<evidence type="ECO:0000256" key="3">
    <source>
        <dbReference type="ARBA" id="ARBA00022568"/>
    </source>
</evidence>
<dbReference type="FunFam" id="1.10.287.70:FF:000007">
    <property type="entry name" value="Voltage-dependent L-type calcium channel subunit alpha"/>
    <property type="match status" value="1"/>
</dbReference>
<evidence type="ECO:0000256" key="6">
    <source>
        <dbReference type="ARBA" id="ARBA00022837"/>
    </source>
</evidence>
<dbReference type="GO" id="GO:0046872">
    <property type="term" value="F:metal ion binding"/>
    <property type="evidence" value="ECO:0007669"/>
    <property type="project" value="UniProtKB-KW"/>
</dbReference>
<comment type="similarity">
    <text evidence="13">Belongs to the calcium channel alpha-1 subunit (TC 1.A.1.11) family.</text>
</comment>
<dbReference type="Gene3D" id="1.10.287.70">
    <property type="match status" value="1"/>
</dbReference>
<evidence type="ECO:0000256" key="1">
    <source>
        <dbReference type="ARBA" id="ARBA00004141"/>
    </source>
</evidence>
<evidence type="ECO:0000256" key="15">
    <source>
        <dbReference type="SAM" id="Phobius"/>
    </source>
</evidence>
<feature type="transmembrane region" description="Helical" evidence="15">
    <location>
        <begin position="52"/>
        <end position="71"/>
    </location>
</feature>
<dbReference type="GO" id="GO:0005891">
    <property type="term" value="C:voltage-gated calcium channel complex"/>
    <property type="evidence" value="ECO:0007669"/>
    <property type="project" value="InterPro"/>
</dbReference>
<dbReference type="PANTHER" id="PTHR45628">
    <property type="entry name" value="VOLTAGE-DEPENDENT CALCIUM CHANNEL TYPE A SUBUNIT ALPHA-1"/>
    <property type="match status" value="1"/>
</dbReference>
<keyword evidence="9" id="KW-0406">Ion transport</keyword>
<dbReference type="AlphaFoldDB" id="A0AAD9JNQ7"/>
<keyword evidence="12" id="KW-0479">Metal-binding</keyword>
<evidence type="ECO:0000256" key="7">
    <source>
        <dbReference type="ARBA" id="ARBA00022882"/>
    </source>
</evidence>
<keyword evidence="2" id="KW-0813">Transport</keyword>
<dbReference type="InterPro" id="IPR005821">
    <property type="entry name" value="Ion_trans_dom"/>
</dbReference>
<evidence type="ECO:0000256" key="2">
    <source>
        <dbReference type="ARBA" id="ARBA00022448"/>
    </source>
</evidence>
<evidence type="ECO:0000256" key="13">
    <source>
        <dbReference type="RuleBase" id="RU003808"/>
    </source>
</evidence>
<comment type="subcellular location">
    <subcellularLocation>
        <location evidence="1 13">Membrane</location>
        <topology evidence="1 13">Multi-pass membrane protein</topology>
    </subcellularLocation>
</comment>
<gene>
    <name evidence="17" type="ORF">LSH36_213g01006</name>
</gene>
<sequence length="377" mass="42414">MLTFTTTAVLKVEKEDVEYVFMVIFTVEAIMKIVAYGFLLHPGAYLRNGWNILDFIIVVIGMIIHCESAAFNEYGKDHLWLVGVEVSGHINVILSSSQRSAYIDFSRRVHLSIVTVLEIDCGECSITVCRVVSVILTQLELKAFDVKALRAFRVLRPLRLVSGVPSLQVVLNSILKAMVPLLHIALLVIFVIIIYAIVGLELFCGSLHKTCYLNNSVEVAGDDPHPCGKGYRCPEGEICREPWVGPNDGITNFDNFGLAMLTVFQCVTLEGWTDVMYWINDSMGNGWPWIYFVSLIILGSFFVLNLVLGVLSGEFSKEREKAKARGDFQKLREKQQIEEDLRGYLDWITQAEDIEPEGDEGEDDDGSSPRQRKCLDF</sequence>
<keyword evidence="3 13" id="KW-0109">Calcium transport</keyword>
<protein>
    <recommendedName>
        <fullName evidence="16">Ion transport domain-containing protein</fullName>
    </recommendedName>
</protein>
<evidence type="ECO:0000313" key="17">
    <source>
        <dbReference type="EMBL" id="KAK2156436.1"/>
    </source>
</evidence>
<feature type="compositionally biased region" description="Acidic residues" evidence="14">
    <location>
        <begin position="353"/>
        <end position="366"/>
    </location>
</feature>
<dbReference type="Gene3D" id="1.20.120.350">
    <property type="entry name" value="Voltage-gated potassium channels. Chain C"/>
    <property type="match status" value="1"/>
</dbReference>
<dbReference type="SUPFAM" id="SSF81324">
    <property type="entry name" value="Voltage-gated potassium channels"/>
    <property type="match status" value="1"/>
</dbReference>
<evidence type="ECO:0000256" key="14">
    <source>
        <dbReference type="SAM" id="MobiDB-lite"/>
    </source>
</evidence>
<dbReference type="InterPro" id="IPR027359">
    <property type="entry name" value="Volt_channel_dom_sf"/>
</dbReference>
<feature type="binding site" evidence="12">
    <location>
        <position position="270"/>
    </location>
    <ligand>
        <name>Ca(2+)</name>
        <dbReference type="ChEBI" id="CHEBI:29108"/>
    </ligand>
</feature>
<evidence type="ECO:0000256" key="11">
    <source>
        <dbReference type="ARBA" id="ARBA00023303"/>
    </source>
</evidence>
<feature type="domain" description="Ion transport" evidence="16">
    <location>
        <begin position="126"/>
        <end position="322"/>
    </location>
</feature>
<dbReference type="InterPro" id="IPR002077">
    <property type="entry name" value="VDCCAlpha1"/>
</dbReference>